<organism evidence="2 3">
    <name type="scientific">Aquimarina algicola</name>
    <dbReference type="NCBI Taxonomy" id="2589995"/>
    <lineage>
        <taxon>Bacteria</taxon>
        <taxon>Pseudomonadati</taxon>
        <taxon>Bacteroidota</taxon>
        <taxon>Flavobacteriia</taxon>
        <taxon>Flavobacteriales</taxon>
        <taxon>Flavobacteriaceae</taxon>
        <taxon>Aquimarina</taxon>
    </lineage>
</organism>
<protein>
    <submittedName>
        <fullName evidence="2">Chloramphenicol acetyltransferase</fullName>
    </submittedName>
</protein>
<gene>
    <name evidence="2" type="ORF">FHK87_00535</name>
</gene>
<evidence type="ECO:0000313" key="2">
    <source>
        <dbReference type="EMBL" id="TPN88735.1"/>
    </source>
</evidence>
<proteinExistence type="predicted"/>
<dbReference type="SMART" id="SM01059">
    <property type="entry name" value="CAT"/>
    <property type="match status" value="1"/>
</dbReference>
<dbReference type="Proteomes" id="UP000315540">
    <property type="component" value="Unassembled WGS sequence"/>
</dbReference>
<feature type="active site" description="Proton acceptor" evidence="1">
    <location>
        <position position="188"/>
    </location>
</feature>
<dbReference type="OrthoDB" id="9801766at2"/>
<dbReference type="PANTHER" id="PTHR38474:SF1">
    <property type="entry name" value="SLR0299 PROTEIN"/>
    <property type="match status" value="1"/>
</dbReference>
<name>A0A504JK64_9FLAO</name>
<comment type="caution">
    <text evidence="2">The sequence shown here is derived from an EMBL/GenBank/DDBJ whole genome shotgun (WGS) entry which is preliminary data.</text>
</comment>
<dbReference type="PIRSF" id="PIRSF000440">
    <property type="entry name" value="CAT"/>
    <property type="match status" value="1"/>
</dbReference>
<dbReference type="Gene3D" id="3.30.559.10">
    <property type="entry name" value="Chloramphenicol acetyltransferase-like domain"/>
    <property type="match status" value="1"/>
</dbReference>
<dbReference type="PANTHER" id="PTHR38474">
    <property type="entry name" value="SLR0299 PROTEIN"/>
    <property type="match status" value="1"/>
</dbReference>
<evidence type="ECO:0000313" key="3">
    <source>
        <dbReference type="Proteomes" id="UP000315540"/>
    </source>
</evidence>
<accession>A0A504JK64</accession>
<evidence type="ECO:0000256" key="1">
    <source>
        <dbReference type="PIRSR" id="PIRSR000440-1"/>
    </source>
</evidence>
<dbReference type="RefSeq" id="WP_140588521.1">
    <property type="nucleotide sequence ID" value="NZ_VFWZ01000001.1"/>
</dbReference>
<dbReference type="EMBL" id="VFWZ01000001">
    <property type="protein sequence ID" value="TPN88735.1"/>
    <property type="molecule type" value="Genomic_DNA"/>
</dbReference>
<dbReference type="AlphaFoldDB" id="A0A504JK64"/>
<sequence>MKTQVDLDNWNRKEHFEFFSAFDEPFFGITTTINFTKGYQKINDLGYPYFLFYLHKSLLAINEVEALKYRIEDNEVFLYDTIHASPTIGREDHTFGFSFLEFDKDFEAFVSKSKKKIEIIRNSKGLCHTEDTKRIDTIHYSSIPWYSFTGLTHARHFQFVDSIPKISFGRYSKENDQLNLPISIHVHHALADGYHVGQYLEVFQKLLNE</sequence>
<dbReference type="InterPro" id="IPR023213">
    <property type="entry name" value="CAT-like_dom_sf"/>
</dbReference>
<keyword evidence="3" id="KW-1185">Reference proteome</keyword>
<dbReference type="SUPFAM" id="SSF52777">
    <property type="entry name" value="CoA-dependent acyltransferases"/>
    <property type="match status" value="1"/>
</dbReference>
<dbReference type="Pfam" id="PF00302">
    <property type="entry name" value="CAT"/>
    <property type="match status" value="1"/>
</dbReference>
<dbReference type="GO" id="GO:0008811">
    <property type="term" value="F:chloramphenicol O-acetyltransferase activity"/>
    <property type="evidence" value="ECO:0007669"/>
    <property type="project" value="InterPro"/>
</dbReference>
<dbReference type="InterPro" id="IPR001707">
    <property type="entry name" value="Cmp_AcTrfase"/>
</dbReference>
<reference evidence="2 3" key="1">
    <citation type="submission" date="2019-06" db="EMBL/GenBank/DDBJ databases">
        <authorList>
            <person name="Meng X."/>
        </authorList>
    </citation>
    <scope>NUCLEOTIDE SEQUENCE [LARGE SCALE GENOMIC DNA]</scope>
    <source>
        <strain evidence="2 3">M625</strain>
    </source>
</reference>
<keyword evidence="2" id="KW-0808">Transferase</keyword>